<protein>
    <recommendedName>
        <fullName evidence="2">Ig-like domain-containing protein</fullName>
    </recommendedName>
</protein>
<evidence type="ECO:0000313" key="4">
    <source>
        <dbReference type="Proteomes" id="UP001152798"/>
    </source>
</evidence>
<dbReference type="SUPFAM" id="SSF48726">
    <property type="entry name" value="Immunoglobulin"/>
    <property type="match status" value="1"/>
</dbReference>
<dbReference type="PANTHER" id="PTHR45889:SF8">
    <property type="entry name" value="IG-LIKE DOMAIN-CONTAINING PROTEIN"/>
    <property type="match status" value="1"/>
</dbReference>
<dbReference type="Pfam" id="PF08205">
    <property type="entry name" value="C2-set_2"/>
    <property type="match status" value="1"/>
</dbReference>
<accession>A0A9P0E2N1</accession>
<evidence type="ECO:0000256" key="1">
    <source>
        <dbReference type="ARBA" id="ARBA00023157"/>
    </source>
</evidence>
<dbReference type="InterPro" id="IPR007110">
    <property type="entry name" value="Ig-like_dom"/>
</dbReference>
<dbReference type="InterPro" id="IPR013162">
    <property type="entry name" value="CD80_C2-set"/>
</dbReference>
<dbReference type="OrthoDB" id="10039395at2759"/>
<dbReference type="PROSITE" id="PS50835">
    <property type="entry name" value="IG_LIKE"/>
    <property type="match status" value="1"/>
</dbReference>
<keyword evidence="4" id="KW-1185">Reference proteome</keyword>
<feature type="domain" description="Ig-like" evidence="2">
    <location>
        <begin position="23"/>
        <end position="120"/>
    </location>
</feature>
<dbReference type="InterPro" id="IPR013783">
    <property type="entry name" value="Ig-like_fold"/>
</dbReference>
<sequence length="130" mass="14841">MGIIQDVTRRWEGNQQQVAPQRPKIEHKSSQVLPMNNVTVRSGEKTTVKCISRYGNPPAKLKWFLGETELPSNQSNSPEVDNRRTWVAVSVLEIHVDKVQHRKLLKCATIHESYPTKVLAIEVRLDVTCK</sequence>
<dbReference type="AlphaFoldDB" id="A0A9P0E2N1"/>
<dbReference type="PANTHER" id="PTHR45889">
    <property type="entry name" value="IG-LIKE DOMAIN-CONTAINING PROTEIN"/>
    <property type="match status" value="1"/>
</dbReference>
<proteinExistence type="predicted"/>
<dbReference type="EMBL" id="OV725077">
    <property type="protein sequence ID" value="CAH1388998.1"/>
    <property type="molecule type" value="Genomic_DNA"/>
</dbReference>
<name>A0A9P0E2N1_NEZVI</name>
<organism evidence="3 4">
    <name type="scientific">Nezara viridula</name>
    <name type="common">Southern green stink bug</name>
    <name type="synonym">Cimex viridulus</name>
    <dbReference type="NCBI Taxonomy" id="85310"/>
    <lineage>
        <taxon>Eukaryota</taxon>
        <taxon>Metazoa</taxon>
        <taxon>Ecdysozoa</taxon>
        <taxon>Arthropoda</taxon>
        <taxon>Hexapoda</taxon>
        <taxon>Insecta</taxon>
        <taxon>Pterygota</taxon>
        <taxon>Neoptera</taxon>
        <taxon>Paraneoptera</taxon>
        <taxon>Hemiptera</taxon>
        <taxon>Heteroptera</taxon>
        <taxon>Panheteroptera</taxon>
        <taxon>Pentatomomorpha</taxon>
        <taxon>Pentatomoidea</taxon>
        <taxon>Pentatomidae</taxon>
        <taxon>Pentatominae</taxon>
        <taxon>Nezara</taxon>
    </lineage>
</organism>
<reference evidence="3" key="1">
    <citation type="submission" date="2022-01" db="EMBL/GenBank/DDBJ databases">
        <authorList>
            <person name="King R."/>
        </authorList>
    </citation>
    <scope>NUCLEOTIDE SEQUENCE</scope>
</reference>
<evidence type="ECO:0000259" key="2">
    <source>
        <dbReference type="PROSITE" id="PS50835"/>
    </source>
</evidence>
<dbReference type="InterPro" id="IPR036179">
    <property type="entry name" value="Ig-like_dom_sf"/>
</dbReference>
<keyword evidence="1" id="KW-1015">Disulfide bond</keyword>
<evidence type="ECO:0000313" key="3">
    <source>
        <dbReference type="EMBL" id="CAH1388998.1"/>
    </source>
</evidence>
<dbReference type="Proteomes" id="UP001152798">
    <property type="component" value="Chromosome 1"/>
</dbReference>
<gene>
    <name evidence="3" type="ORF">NEZAVI_LOCUS483</name>
</gene>
<dbReference type="Gene3D" id="2.60.40.10">
    <property type="entry name" value="Immunoglobulins"/>
    <property type="match status" value="1"/>
</dbReference>